<comment type="caution">
    <text evidence="7">The sequence shown here is derived from an EMBL/GenBank/DDBJ whole genome shotgun (WGS) entry which is preliminary data.</text>
</comment>
<keyword evidence="8" id="KW-1185">Reference proteome</keyword>
<dbReference type="PANTHER" id="PTHR43515:SF1">
    <property type="entry name" value="THREONINE SYNTHASE-LIKE 1"/>
    <property type="match status" value="1"/>
</dbReference>
<reference evidence="8" key="1">
    <citation type="journal article" date="2019" name="Int. J. Syst. Evol. Microbiol.">
        <title>The Global Catalogue of Microorganisms (GCM) 10K type strain sequencing project: providing services to taxonomists for standard genome sequencing and annotation.</title>
        <authorList>
            <consortium name="The Broad Institute Genomics Platform"/>
            <consortium name="The Broad Institute Genome Sequencing Center for Infectious Disease"/>
            <person name="Wu L."/>
            <person name="Ma J."/>
        </authorList>
    </citation>
    <scope>NUCLEOTIDE SEQUENCE [LARGE SCALE GENOMIC DNA]</scope>
    <source>
        <strain evidence="8">CGMCC 1.16619</strain>
    </source>
</reference>
<evidence type="ECO:0000256" key="3">
    <source>
        <dbReference type="ARBA" id="ARBA00022898"/>
    </source>
</evidence>
<evidence type="ECO:0000256" key="1">
    <source>
        <dbReference type="ARBA" id="ARBA00001933"/>
    </source>
</evidence>
<dbReference type="Gene3D" id="3.90.1380.10">
    <property type="entry name" value="Threonine synthase, N-terminal domain"/>
    <property type="match status" value="1"/>
</dbReference>
<evidence type="ECO:0000256" key="4">
    <source>
        <dbReference type="NCBIfam" id="TIGR00260"/>
    </source>
</evidence>
<protein>
    <recommendedName>
        <fullName evidence="4">Threonine synthase</fullName>
        <ecNumber evidence="4">4.2.3.1</ecNumber>
    </recommendedName>
</protein>
<dbReference type="InterPro" id="IPR036052">
    <property type="entry name" value="TrpB-like_PALP_sf"/>
</dbReference>
<dbReference type="Proteomes" id="UP001596114">
    <property type="component" value="Unassembled WGS sequence"/>
</dbReference>
<keyword evidence="3" id="KW-0663">Pyridoxal phosphate</keyword>
<comment type="cofactor">
    <cofactor evidence="1">
        <name>pyridoxal 5'-phosphate</name>
        <dbReference type="ChEBI" id="CHEBI:597326"/>
    </cofactor>
</comment>
<dbReference type="NCBIfam" id="TIGR00260">
    <property type="entry name" value="thrC"/>
    <property type="match status" value="1"/>
</dbReference>
<feature type="domain" description="Tryptophan synthase beta chain-like PALP" evidence="5">
    <location>
        <begin position="96"/>
        <end position="376"/>
    </location>
</feature>
<dbReference type="RefSeq" id="WP_377319412.1">
    <property type="nucleotide sequence ID" value="NZ_JBHSNF010000001.1"/>
</dbReference>
<proteinExistence type="inferred from homology"/>
<dbReference type="InterPro" id="IPR037158">
    <property type="entry name" value="Thr_synth_N_sf"/>
</dbReference>
<gene>
    <name evidence="7" type="primary">thrC</name>
    <name evidence="7" type="ORF">ACFPPA_00670</name>
</gene>
<dbReference type="EC" id="4.2.3.1" evidence="4"/>
<name>A0ABW0QIS3_9GAMM</name>
<feature type="domain" description="Threonine synthase N-terminal" evidence="6">
    <location>
        <begin position="2"/>
        <end position="78"/>
    </location>
</feature>
<dbReference type="GO" id="GO:0004795">
    <property type="term" value="F:threonine synthase activity"/>
    <property type="evidence" value="ECO:0007669"/>
    <property type="project" value="UniProtKB-EC"/>
</dbReference>
<dbReference type="InterPro" id="IPR029144">
    <property type="entry name" value="Thr_synth_N"/>
</dbReference>
<dbReference type="EMBL" id="JBHSNF010000001">
    <property type="protein sequence ID" value="MFC5524245.1"/>
    <property type="molecule type" value="Genomic_DNA"/>
</dbReference>
<evidence type="ECO:0000259" key="6">
    <source>
        <dbReference type="Pfam" id="PF14821"/>
    </source>
</evidence>
<evidence type="ECO:0000313" key="8">
    <source>
        <dbReference type="Proteomes" id="UP001596114"/>
    </source>
</evidence>
<dbReference type="Gene3D" id="3.40.50.1100">
    <property type="match status" value="2"/>
</dbReference>
<keyword evidence="7" id="KW-0456">Lyase</keyword>
<dbReference type="Pfam" id="PF14821">
    <property type="entry name" value="Thr_synth_N"/>
    <property type="match status" value="1"/>
</dbReference>
<accession>A0ABW0QIS3</accession>
<dbReference type="SUPFAM" id="SSF53686">
    <property type="entry name" value="Tryptophan synthase beta subunit-like PLP-dependent enzymes"/>
    <property type="match status" value="1"/>
</dbReference>
<evidence type="ECO:0000256" key="2">
    <source>
        <dbReference type="ARBA" id="ARBA00005517"/>
    </source>
</evidence>
<evidence type="ECO:0000259" key="5">
    <source>
        <dbReference type="Pfam" id="PF00291"/>
    </source>
</evidence>
<sequence length="431" mass="46485">MRYRSTRDATTFVPISQAIAAGLAPDGGLYVPESLPTIDPAAFDPHGRLADTAATLLAPFFAGDALADALPAICAEAFTFDAPLRALPAHPHSLLLELFHGPTSAFKDFGARFLAACLRRMPRQDQRPLTILVATSGDTGAAVAAAFHRQPGLRVVILYPDGRVSPRQAHQLGCFGDNVQALRVAGRFDDCQRMVKAALNDEALQADVPLSSANSISLGRLLPQMSYYAHAALGWWREHGTPLNFIVPTGNLGNAMACLWVRAMGLPVGEVELACNANATLPDYFAGADYAPREAVATIANAMDVGAPSNFERLRWTFPDEARLRQLLHARSVDDATIRQTIGRHAREHDEVVCPHTATAMHRLDQLRSAGNRLPWAVVATAHPAKFDSVVEPLIDRPVTLPAVLATMLGRSASAQVLAAEEQALRAWLLR</sequence>
<dbReference type="PANTHER" id="PTHR43515">
    <property type="entry name" value="THREONINE SYNTHASE-LIKE 1"/>
    <property type="match status" value="1"/>
</dbReference>
<dbReference type="Pfam" id="PF00291">
    <property type="entry name" value="PALP"/>
    <property type="match status" value="1"/>
</dbReference>
<evidence type="ECO:0000313" key="7">
    <source>
        <dbReference type="EMBL" id="MFC5524245.1"/>
    </source>
</evidence>
<dbReference type="InterPro" id="IPR001926">
    <property type="entry name" value="TrpB-like_PALP"/>
</dbReference>
<comment type="similarity">
    <text evidence="2">Belongs to the threonine synthase family.</text>
</comment>
<dbReference type="InterPro" id="IPR004450">
    <property type="entry name" value="Thr_synthase-like"/>
</dbReference>
<organism evidence="7 8">
    <name type="scientific">Rhodanobacter ginsengisoli</name>
    <dbReference type="NCBI Taxonomy" id="418646"/>
    <lineage>
        <taxon>Bacteria</taxon>
        <taxon>Pseudomonadati</taxon>
        <taxon>Pseudomonadota</taxon>
        <taxon>Gammaproteobacteria</taxon>
        <taxon>Lysobacterales</taxon>
        <taxon>Rhodanobacteraceae</taxon>
        <taxon>Rhodanobacter</taxon>
    </lineage>
</organism>